<gene>
    <name evidence="1" type="ORF">C1A40_12125</name>
</gene>
<dbReference type="RefSeq" id="WP_102996115.1">
    <property type="nucleotide sequence ID" value="NZ_CP025938.1"/>
</dbReference>
<accession>A0A2I7SJT1</accession>
<dbReference type="AlphaFoldDB" id="A0A2I7SJT1"/>
<reference evidence="2" key="1">
    <citation type="submission" date="2018-01" db="EMBL/GenBank/DDBJ databases">
        <title>Complete genome of Tamlana sp. UJ94.</title>
        <authorList>
            <person name="Jung J."/>
            <person name="Chung D."/>
            <person name="Bae S.S."/>
            <person name="Baek K."/>
        </authorList>
    </citation>
    <scope>NUCLEOTIDE SEQUENCE [LARGE SCALE GENOMIC DNA]</scope>
    <source>
        <strain evidence="2">UJ94</strain>
    </source>
</reference>
<evidence type="ECO:0000313" key="1">
    <source>
        <dbReference type="EMBL" id="AUS06151.1"/>
    </source>
</evidence>
<keyword evidence="2" id="KW-1185">Reference proteome</keyword>
<dbReference type="KEGG" id="taj:C1A40_12125"/>
<dbReference type="OrthoDB" id="1440507at2"/>
<protein>
    <submittedName>
        <fullName evidence="1">Uncharacterized protein</fullName>
    </submittedName>
</protein>
<proteinExistence type="predicted"/>
<sequence>MKQLIYLKRIVLITVFGFLAFNCSKDDSENSGNTSFYKPEGVITINEAQDLHQAWQDKNATLFNKAGSSKFSEQHQSFWWSLEDIRNYLDYAEQEAKDKGYNMNGIRVYLAAYPEKEGQNTLFIAPTGYENTVKASVLNLNFFGDNENIPVGPLNRGGGGQGGYNP</sequence>
<name>A0A2I7SJT1_9FLAO</name>
<dbReference type="Proteomes" id="UP000236592">
    <property type="component" value="Chromosome"/>
</dbReference>
<evidence type="ECO:0000313" key="2">
    <source>
        <dbReference type="Proteomes" id="UP000236592"/>
    </source>
</evidence>
<dbReference type="EMBL" id="CP025938">
    <property type="protein sequence ID" value="AUS06151.1"/>
    <property type="molecule type" value="Genomic_DNA"/>
</dbReference>
<organism evidence="1 2">
    <name type="scientific">Pseudotamlana carrageenivorans</name>
    <dbReference type="NCBI Taxonomy" id="2069432"/>
    <lineage>
        <taxon>Bacteria</taxon>
        <taxon>Pseudomonadati</taxon>
        <taxon>Bacteroidota</taxon>
        <taxon>Flavobacteriia</taxon>
        <taxon>Flavobacteriales</taxon>
        <taxon>Flavobacteriaceae</taxon>
        <taxon>Pseudotamlana</taxon>
    </lineage>
</organism>